<keyword evidence="15" id="KW-1185">Reference proteome</keyword>
<evidence type="ECO:0000313" key="14">
    <source>
        <dbReference type="EMBL" id="GMA94071.1"/>
    </source>
</evidence>
<keyword evidence="11" id="KW-0594">Phospholipid biosynthesis</keyword>
<protein>
    <recommendedName>
        <fullName evidence="13">DAGKc domain-containing protein</fullName>
    </recommendedName>
</protein>
<evidence type="ECO:0000256" key="5">
    <source>
        <dbReference type="ARBA" id="ARBA00022723"/>
    </source>
</evidence>
<comment type="cofactor">
    <cofactor evidence="1">
        <name>Mg(2+)</name>
        <dbReference type="ChEBI" id="CHEBI:18420"/>
    </cofactor>
</comment>
<dbReference type="InterPro" id="IPR017438">
    <property type="entry name" value="ATP-NAD_kinase_N"/>
</dbReference>
<sequence length="306" mass="32704">MPTTKPKRVVVAINPSASFGKRREVGPALVQTLRASGHEVTSLQEPDWESLAASARAAVAKRPDALVVVGGDGMVHLGVNILAGKRVPLGIVPAGTGNDMARSLGIPYENAEAAIRALGDALSRDPRTIDAARVRWTDPDGIPDERWVACAISAGFDAIVNERANTMHHPKGPSRYTISILVELARLKPIPYRLTLDGRVIETDGSLVSLGNGVSLGGGMKVTPDALLDDGLLDVMIVQPLTRVKFLRLFPKVFSGRHTTLPVVRMERARRIRIEAPGIIAYGDGERLGPTPVDIELVPGALRVLA</sequence>
<comment type="similarity">
    <text evidence="2">Belongs to the diacylglycerol/lipid kinase family.</text>
</comment>
<dbReference type="EMBL" id="BSVB01000001">
    <property type="protein sequence ID" value="GMA94071.1"/>
    <property type="molecule type" value="Genomic_DNA"/>
</dbReference>
<dbReference type="PROSITE" id="PS50146">
    <property type="entry name" value="DAGK"/>
    <property type="match status" value="1"/>
</dbReference>
<name>A0ABQ6K5M1_9MICO</name>
<feature type="domain" description="DAGKc" evidence="13">
    <location>
        <begin position="4"/>
        <end position="138"/>
    </location>
</feature>
<evidence type="ECO:0000313" key="15">
    <source>
        <dbReference type="Proteomes" id="UP001157034"/>
    </source>
</evidence>
<keyword evidence="8" id="KW-0067">ATP-binding</keyword>
<dbReference type="InterPro" id="IPR050187">
    <property type="entry name" value="Lipid_Phosphate_FormReg"/>
</dbReference>
<accession>A0ABQ6K5M1</accession>
<evidence type="ECO:0000256" key="1">
    <source>
        <dbReference type="ARBA" id="ARBA00001946"/>
    </source>
</evidence>
<keyword evidence="7" id="KW-0418">Kinase</keyword>
<dbReference type="NCBIfam" id="TIGR00147">
    <property type="entry name" value="YegS/Rv2252/BmrU family lipid kinase"/>
    <property type="match status" value="1"/>
</dbReference>
<dbReference type="Proteomes" id="UP001157034">
    <property type="component" value="Unassembled WGS sequence"/>
</dbReference>
<dbReference type="Pfam" id="PF00781">
    <property type="entry name" value="DAGK_cat"/>
    <property type="match status" value="1"/>
</dbReference>
<evidence type="ECO:0000256" key="6">
    <source>
        <dbReference type="ARBA" id="ARBA00022741"/>
    </source>
</evidence>
<evidence type="ECO:0000256" key="4">
    <source>
        <dbReference type="ARBA" id="ARBA00022679"/>
    </source>
</evidence>
<dbReference type="Gene3D" id="2.60.200.40">
    <property type="match status" value="1"/>
</dbReference>
<dbReference type="InterPro" id="IPR045540">
    <property type="entry name" value="YegS/DAGK_C"/>
</dbReference>
<keyword evidence="3" id="KW-0444">Lipid biosynthesis</keyword>
<keyword evidence="12" id="KW-1208">Phospholipid metabolism</keyword>
<organism evidence="14 15">
    <name type="scientific">Pseudolysinimonas kribbensis</name>
    <dbReference type="NCBI Taxonomy" id="433641"/>
    <lineage>
        <taxon>Bacteria</taxon>
        <taxon>Bacillati</taxon>
        <taxon>Actinomycetota</taxon>
        <taxon>Actinomycetes</taxon>
        <taxon>Micrococcales</taxon>
        <taxon>Microbacteriaceae</taxon>
        <taxon>Pseudolysinimonas</taxon>
    </lineage>
</organism>
<evidence type="ECO:0000256" key="8">
    <source>
        <dbReference type="ARBA" id="ARBA00022840"/>
    </source>
</evidence>
<dbReference type="SUPFAM" id="SSF111331">
    <property type="entry name" value="NAD kinase/diacylglycerol kinase-like"/>
    <property type="match status" value="1"/>
</dbReference>
<proteinExistence type="inferred from homology"/>
<dbReference type="RefSeq" id="WP_284253086.1">
    <property type="nucleotide sequence ID" value="NZ_BAAAQO010000003.1"/>
</dbReference>
<evidence type="ECO:0000256" key="2">
    <source>
        <dbReference type="ARBA" id="ARBA00005983"/>
    </source>
</evidence>
<evidence type="ECO:0000256" key="3">
    <source>
        <dbReference type="ARBA" id="ARBA00022516"/>
    </source>
</evidence>
<evidence type="ECO:0000256" key="12">
    <source>
        <dbReference type="ARBA" id="ARBA00023264"/>
    </source>
</evidence>
<evidence type="ECO:0000259" key="13">
    <source>
        <dbReference type="PROSITE" id="PS50146"/>
    </source>
</evidence>
<keyword evidence="10" id="KW-0443">Lipid metabolism</keyword>
<dbReference type="SMART" id="SM00046">
    <property type="entry name" value="DAGKc"/>
    <property type="match status" value="1"/>
</dbReference>
<keyword evidence="5" id="KW-0479">Metal-binding</keyword>
<dbReference type="InterPro" id="IPR001206">
    <property type="entry name" value="Diacylglycerol_kinase_cat_dom"/>
</dbReference>
<keyword evidence="9" id="KW-0460">Magnesium</keyword>
<dbReference type="PANTHER" id="PTHR12358">
    <property type="entry name" value="SPHINGOSINE KINASE"/>
    <property type="match status" value="1"/>
</dbReference>
<keyword evidence="4" id="KW-0808">Transferase</keyword>
<keyword evidence="6" id="KW-0547">Nucleotide-binding</keyword>
<evidence type="ECO:0000256" key="9">
    <source>
        <dbReference type="ARBA" id="ARBA00022842"/>
    </source>
</evidence>
<gene>
    <name evidence="14" type="ORF">GCM10025881_08950</name>
</gene>
<dbReference type="PANTHER" id="PTHR12358:SF106">
    <property type="entry name" value="LIPID KINASE YEGS"/>
    <property type="match status" value="1"/>
</dbReference>
<reference evidence="15" key="1">
    <citation type="journal article" date="2019" name="Int. J. Syst. Evol. Microbiol.">
        <title>The Global Catalogue of Microorganisms (GCM) 10K type strain sequencing project: providing services to taxonomists for standard genome sequencing and annotation.</title>
        <authorList>
            <consortium name="The Broad Institute Genomics Platform"/>
            <consortium name="The Broad Institute Genome Sequencing Center for Infectious Disease"/>
            <person name="Wu L."/>
            <person name="Ma J."/>
        </authorList>
    </citation>
    <scope>NUCLEOTIDE SEQUENCE [LARGE SCALE GENOMIC DNA]</scope>
    <source>
        <strain evidence="15">NBRC 108894</strain>
    </source>
</reference>
<comment type="caution">
    <text evidence="14">The sequence shown here is derived from an EMBL/GenBank/DDBJ whole genome shotgun (WGS) entry which is preliminary data.</text>
</comment>
<dbReference type="InterPro" id="IPR005218">
    <property type="entry name" value="Diacylglycerol/lipid_kinase"/>
</dbReference>
<dbReference type="Gene3D" id="3.40.50.10330">
    <property type="entry name" value="Probable inorganic polyphosphate/atp-NAD kinase, domain 1"/>
    <property type="match status" value="1"/>
</dbReference>
<evidence type="ECO:0000256" key="10">
    <source>
        <dbReference type="ARBA" id="ARBA00023098"/>
    </source>
</evidence>
<evidence type="ECO:0000256" key="7">
    <source>
        <dbReference type="ARBA" id="ARBA00022777"/>
    </source>
</evidence>
<dbReference type="InterPro" id="IPR016064">
    <property type="entry name" value="NAD/diacylglycerol_kinase_sf"/>
</dbReference>
<dbReference type="Pfam" id="PF19279">
    <property type="entry name" value="YegS_C"/>
    <property type="match status" value="1"/>
</dbReference>
<evidence type="ECO:0000256" key="11">
    <source>
        <dbReference type="ARBA" id="ARBA00023209"/>
    </source>
</evidence>